<evidence type="ECO:0000256" key="1">
    <source>
        <dbReference type="SAM" id="MobiDB-lite"/>
    </source>
</evidence>
<proteinExistence type="predicted"/>
<comment type="caution">
    <text evidence="2">The sequence shown here is derived from an EMBL/GenBank/DDBJ whole genome shotgun (WGS) entry which is preliminary data.</text>
</comment>
<protein>
    <submittedName>
        <fullName evidence="2">Uncharacterized protein</fullName>
    </submittedName>
</protein>
<feature type="region of interest" description="Disordered" evidence="1">
    <location>
        <begin position="132"/>
        <end position="192"/>
    </location>
</feature>
<reference evidence="2 3" key="1">
    <citation type="journal article" date="2021" name="BMC Genomics">
        <title>Datura genome reveals duplications of psychoactive alkaloid biosynthetic genes and high mutation rate following tissue culture.</title>
        <authorList>
            <person name="Rajewski A."/>
            <person name="Carter-House D."/>
            <person name="Stajich J."/>
            <person name="Litt A."/>
        </authorList>
    </citation>
    <scope>NUCLEOTIDE SEQUENCE [LARGE SCALE GENOMIC DNA]</scope>
    <source>
        <strain evidence="2">AR-01</strain>
    </source>
</reference>
<name>A0ABS8SA65_DATST</name>
<feature type="compositionally biased region" description="Basic and acidic residues" evidence="1">
    <location>
        <begin position="173"/>
        <end position="192"/>
    </location>
</feature>
<feature type="compositionally biased region" description="Basic and acidic residues" evidence="1">
    <location>
        <begin position="141"/>
        <end position="155"/>
    </location>
</feature>
<evidence type="ECO:0000313" key="3">
    <source>
        <dbReference type="Proteomes" id="UP000823775"/>
    </source>
</evidence>
<feature type="compositionally biased region" description="Basic residues" evidence="1">
    <location>
        <begin position="163"/>
        <end position="172"/>
    </location>
</feature>
<gene>
    <name evidence="2" type="ORF">HAX54_029421</name>
</gene>
<dbReference type="Proteomes" id="UP000823775">
    <property type="component" value="Unassembled WGS sequence"/>
</dbReference>
<sequence>MVVPELSDPNDECTEALVPRRCSARIKSLKTEQEAQRARCRPIDDPALQKKAKVCKKRKVDSPSQSVDNDVTATNVAVPNDCTHHPVPQASQSPHLSGSGNGNGNEKSSHVRVTETIRRFNKHYLHFVQEEEIRCGGPQADQEKKKSKSKEEKIRCRGAQADKKKKKNSKSKGAKDDGKRSSKRPDLKAISK</sequence>
<keyword evidence="3" id="KW-1185">Reference proteome</keyword>
<feature type="compositionally biased region" description="Polar residues" evidence="1">
    <location>
        <begin position="62"/>
        <end position="77"/>
    </location>
</feature>
<evidence type="ECO:0000313" key="2">
    <source>
        <dbReference type="EMBL" id="MCD7455744.1"/>
    </source>
</evidence>
<feature type="region of interest" description="Disordered" evidence="1">
    <location>
        <begin position="51"/>
        <end position="111"/>
    </location>
</feature>
<organism evidence="2 3">
    <name type="scientific">Datura stramonium</name>
    <name type="common">Jimsonweed</name>
    <name type="synonym">Common thornapple</name>
    <dbReference type="NCBI Taxonomy" id="4076"/>
    <lineage>
        <taxon>Eukaryota</taxon>
        <taxon>Viridiplantae</taxon>
        <taxon>Streptophyta</taxon>
        <taxon>Embryophyta</taxon>
        <taxon>Tracheophyta</taxon>
        <taxon>Spermatophyta</taxon>
        <taxon>Magnoliopsida</taxon>
        <taxon>eudicotyledons</taxon>
        <taxon>Gunneridae</taxon>
        <taxon>Pentapetalae</taxon>
        <taxon>asterids</taxon>
        <taxon>lamiids</taxon>
        <taxon>Solanales</taxon>
        <taxon>Solanaceae</taxon>
        <taxon>Solanoideae</taxon>
        <taxon>Datureae</taxon>
        <taxon>Datura</taxon>
    </lineage>
</organism>
<accession>A0ABS8SA65</accession>
<dbReference type="EMBL" id="JACEIK010000365">
    <property type="protein sequence ID" value="MCD7455744.1"/>
    <property type="molecule type" value="Genomic_DNA"/>
</dbReference>